<accession>A0ABW5Z9L5</accession>
<dbReference type="PANTHER" id="PTHR30469:SF15">
    <property type="entry name" value="HLYD FAMILY OF SECRETION PROTEINS"/>
    <property type="match status" value="1"/>
</dbReference>
<comment type="caution">
    <text evidence="5">The sequence shown here is derived from an EMBL/GenBank/DDBJ whole genome shotgun (WGS) entry which is preliminary data.</text>
</comment>
<protein>
    <submittedName>
        <fullName evidence="5">Efflux RND transporter periplasmic adaptor subunit</fullName>
    </submittedName>
</protein>
<evidence type="ECO:0000259" key="3">
    <source>
        <dbReference type="Pfam" id="PF25954"/>
    </source>
</evidence>
<dbReference type="Gene3D" id="2.40.30.170">
    <property type="match status" value="1"/>
</dbReference>
<feature type="domain" description="Multidrug resistance protein MdtA-like barrel-sandwich hybrid" evidence="2">
    <location>
        <begin position="77"/>
        <end position="192"/>
    </location>
</feature>
<evidence type="ECO:0000256" key="1">
    <source>
        <dbReference type="ARBA" id="ARBA00009477"/>
    </source>
</evidence>
<dbReference type="InterPro" id="IPR058637">
    <property type="entry name" value="YknX-like_C"/>
</dbReference>
<evidence type="ECO:0000259" key="4">
    <source>
        <dbReference type="Pfam" id="PF25989"/>
    </source>
</evidence>
<dbReference type="Proteomes" id="UP001597549">
    <property type="component" value="Unassembled WGS sequence"/>
</dbReference>
<dbReference type="Pfam" id="PF25954">
    <property type="entry name" value="Beta-barrel_RND_2"/>
    <property type="match status" value="1"/>
</dbReference>
<dbReference type="Gene3D" id="2.40.420.20">
    <property type="match status" value="1"/>
</dbReference>
<dbReference type="Pfam" id="PF25917">
    <property type="entry name" value="BSH_RND"/>
    <property type="match status" value="1"/>
</dbReference>
<dbReference type="SUPFAM" id="SSF111369">
    <property type="entry name" value="HlyD-like secretion proteins"/>
    <property type="match status" value="1"/>
</dbReference>
<name>A0ABW5Z9L5_9FLAO</name>
<comment type="similarity">
    <text evidence="1">Belongs to the membrane fusion protein (MFP) (TC 8.A.1) family.</text>
</comment>
<feature type="domain" description="YknX-like C-terminal permuted SH3-like" evidence="4">
    <location>
        <begin position="286"/>
        <end position="352"/>
    </location>
</feature>
<feature type="domain" description="CusB-like beta-barrel" evidence="3">
    <location>
        <begin position="204"/>
        <end position="277"/>
    </location>
</feature>
<organism evidence="5 6">
    <name type="scientific">Flavobacterium ardleyense</name>
    <dbReference type="NCBI Taxonomy" id="2038737"/>
    <lineage>
        <taxon>Bacteria</taxon>
        <taxon>Pseudomonadati</taxon>
        <taxon>Bacteroidota</taxon>
        <taxon>Flavobacteriia</taxon>
        <taxon>Flavobacteriales</taxon>
        <taxon>Flavobacteriaceae</taxon>
        <taxon>Flavobacterium</taxon>
    </lineage>
</organism>
<evidence type="ECO:0000259" key="2">
    <source>
        <dbReference type="Pfam" id="PF25917"/>
    </source>
</evidence>
<dbReference type="NCBIfam" id="TIGR01730">
    <property type="entry name" value="RND_mfp"/>
    <property type="match status" value="1"/>
</dbReference>
<dbReference type="InterPro" id="IPR058792">
    <property type="entry name" value="Beta-barrel_RND_2"/>
</dbReference>
<dbReference type="InterPro" id="IPR006143">
    <property type="entry name" value="RND_pump_MFP"/>
</dbReference>
<dbReference type="PANTHER" id="PTHR30469">
    <property type="entry name" value="MULTIDRUG RESISTANCE PROTEIN MDTA"/>
    <property type="match status" value="1"/>
</dbReference>
<dbReference type="InterPro" id="IPR058625">
    <property type="entry name" value="MdtA-like_BSH"/>
</dbReference>
<proteinExistence type="inferred from homology"/>
<sequence>MKKIIYIGLAVLLVGAAVFTLINNKKENAAATAIVAQENSTVAVRVASVATGPIEDNFIANGNFAPAQELNFAAERSGKVVSILVKEGDAVAKGQTLAVIRGDVVNVEAQTANANYQNTLNDYNRFESAFSTGGVTKQQLDQARINMVNAKARLTQANINVGDTRVKAPFSGIINKKYIEVGTMLSAMPPTQMFEIVNLSSLKLKVAVSESQIAQLKVGSSVKVKASVYPDKEFTGKVTFIAPKADASLNFPIEVAITNNPNNDIKAGMYGSVLFGSNNEKQAELMTIPRNAFVGSVSSNQVFVVENEIAILKKVTAGRVFGDKVEILGGLKNNDVVVTSGQINLSDNTKVSIVK</sequence>
<dbReference type="Gene3D" id="1.10.287.470">
    <property type="entry name" value="Helix hairpin bin"/>
    <property type="match status" value="1"/>
</dbReference>
<reference evidence="6" key="1">
    <citation type="journal article" date="2019" name="Int. J. Syst. Evol. Microbiol.">
        <title>The Global Catalogue of Microorganisms (GCM) 10K type strain sequencing project: providing services to taxonomists for standard genome sequencing and annotation.</title>
        <authorList>
            <consortium name="The Broad Institute Genomics Platform"/>
            <consortium name="The Broad Institute Genome Sequencing Center for Infectious Disease"/>
            <person name="Wu L."/>
            <person name="Ma J."/>
        </authorList>
    </citation>
    <scope>NUCLEOTIDE SEQUENCE [LARGE SCALE GENOMIC DNA]</scope>
    <source>
        <strain evidence="6">KCTC 52644</strain>
    </source>
</reference>
<dbReference type="Gene3D" id="2.40.50.100">
    <property type="match status" value="1"/>
</dbReference>
<keyword evidence="6" id="KW-1185">Reference proteome</keyword>
<dbReference type="RefSeq" id="WP_379806647.1">
    <property type="nucleotide sequence ID" value="NZ_JBHUOL010000012.1"/>
</dbReference>
<gene>
    <name evidence="5" type="ORF">ACFSX9_08590</name>
</gene>
<dbReference type="Pfam" id="PF25989">
    <property type="entry name" value="YknX_C"/>
    <property type="match status" value="1"/>
</dbReference>
<dbReference type="EMBL" id="JBHUOL010000012">
    <property type="protein sequence ID" value="MFD2908793.1"/>
    <property type="molecule type" value="Genomic_DNA"/>
</dbReference>
<evidence type="ECO:0000313" key="6">
    <source>
        <dbReference type="Proteomes" id="UP001597549"/>
    </source>
</evidence>
<evidence type="ECO:0000313" key="5">
    <source>
        <dbReference type="EMBL" id="MFD2908793.1"/>
    </source>
</evidence>